<dbReference type="Gene3D" id="1.20.1250.20">
    <property type="entry name" value="MFS general substrate transporter like domains"/>
    <property type="match status" value="1"/>
</dbReference>
<dbReference type="InterPro" id="IPR011701">
    <property type="entry name" value="MFS"/>
</dbReference>
<dbReference type="InterPro" id="IPR036259">
    <property type="entry name" value="MFS_trans_sf"/>
</dbReference>
<dbReference type="SUPFAM" id="SSF103473">
    <property type="entry name" value="MFS general substrate transporter"/>
    <property type="match status" value="1"/>
</dbReference>
<protein>
    <submittedName>
        <fullName evidence="7">MFS transporter</fullName>
    </submittedName>
</protein>
<dbReference type="Proteomes" id="UP000225108">
    <property type="component" value="Unassembled WGS sequence"/>
</dbReference>
<dbReference type="RefSeq" id="WP_099381409.1">
    <property type="nucleotide sequence ID" value="NZ_PEBD01000004.1"/>
</dbReference>
<feature type="transmembrane region" description="Helical" evidence="5">
    <location>
        <begin position="254"/>
        <end position="275"/>
    </location>
</feature>
<dbReference type="PANTHER" id="PTHR43683:SF1">
    <property type="entry name" value="MULTIDRUG EFFLUX PROTEIN YFMO"/>
    <property type="match status" value="1"/>
</dbReference>
<accession>A0A2G3PR82</accession>
<dbReference type="EMBL" id="PEBD01000004">
    <property type="protein sequence ID" value="PHV68260.1"/>
    <property type="molecule type" value="Genomic_DNA"/>
</dbReference>
<proteinExistence type="predicted"/>
<feature type="transmembrane region" description="Helical" evidence="5">
    <location>
        <begin position="314"/>
        <end position="333"/>
    </location>
</feature>
<dbReference type="AlphaFoldDB" id="A0A2G3PR82"/>
<gene>
    <name evidence="7" type="ORF">CSW57_03175</name>
</gene>
<comment type="caution">
    <text evidence="7">The sequence shown here is derived from an EMBL/GenBank/DDBJ whole genome shotgun (WGS) entry which is preliminary data.</text>
</comment>
<evidence type="ECO:0000313" key="7">
    <source>
        <dbReference type="EMBL" id="PHV68260.1"/>
    </source>
</evidence>
<dbReference type="PANTHER" id="PTHR43683">
    <property type="entry name" value="MULTIDRUG EFFLUX PROTEIN YFMO"/>
    <property type="match status" value="1"/>
</dbReference>
<dbReference type="CDD" id="cd17474">
    <property type="entry name" value="MFS_YfmO_like"/>
    <property type="match status" value="1"/>
</dbReference>
<evidence type="ECO:0000256" key="3">
    <source>
        <dbReference type="ARBA" id="ARBA00022989"/>
    </source>
</evidence>
<dbReference type="Pfam" id="PF07690">
    <property type="entry name" value="MFS_1"/>
    <property type="match status" value="1"/>
</dbReference>
<keyword evidence="2 5" id="KW-0812">Transmembrane</keyword>
<feature type="transmembrane region" description="Helical" evidence="5">
    <location>
        <begin position="287"/>
        <end position="308"/>
    </location>
</feature>
<feature type="transmembrane region" description="Helical" evidence="5">
    <location>
        <begin position="354"/>
        <end position="375"/>
    </location>
</feature>
<dbReference type="PROSITE" id="PS50850">
    <property type="entry name" value="MFS"/>
    <property type="match status" value="1"/>
</dbReference>
<dbReference type="GO" id="GO:0022857">
    <property type="term" value="F:transmembrane transporter activity"/>
    <property type="evidence" value="ECO:0007669"/>
    <property type="project" value="InterPro"/>
</dbReference>
<evidence type="ECO:0000256" key="4">
    <source>
        <dbReference type="ARBA" id="ARBA00023136"/>
    </source>
</evidence>
<name>A0A2G3PR82_WILMA</name>
<dbReference type="InterPro" id="IPR053200">
    <property type="entry name" value="YfmO-like"/>
</dbReference>
<dbReference type="InterPro" id="IPR001958">
    <property type="entry name" value="Tet-R_TetA/multi-R_MdtG-like"/>
</dbReference>
<keyword evidence="3 5" id="KW-1133">Transmembrane helix</keyword>
<evidence type="ECO:0000313" key="8">
    <source>
        <dbReference type="Proteomes" id="UP000225108"/>
    </source>
</evidence>
<evidence type="ECO:0000256" key="5">
    <source>
        <dbReference type="SAM" id="Phobius"/>
    </source>
</evidence>
<feature type="transmembrane region" description="Helical" evidence="5">
    <location>
        <begin position="117"/>
        <end position="140"/>
    </location>
</feature>
<feature type="transmembrane region" description="Helical" evidence="5">
    <location>
        <begin position="65"/>
        <end position="86"/>
    </location>
</feature>
<feature type="transmembrane region" description="Helical" evidence="5">
    <location>
        <begin position="93"/>
        <end position="111"/>
    </location>
</feature>
<organism evidence="7 8">
    <name type="scientific">Williamsia marianensis</name>
    <dbReference type="NCBI Taxonomy" id="85044"/>
    <lineage>
        <taxon>Bacteria</taxon>
        <taxon>Bacillati</taxon>
        <taxon>Actinomycetota</taxon>
        <taxon>Actinomycetes</taxon>
        <taxon>Mycobacteriales</taxon>
        <taxon>Nocardiaceae</taxon>
        <taxon>Williamsia</taxon>
    </lineage>
</organism>
<dbReference type="PRINTS" id="PR01035">
    <property type="entry name" value="TCRTETA"/>
</dbReference>
<feature type="transmembrane region" description="Helical" evidence="5">
    <location>
        <begin position="381"/>
        <end position="399"/>
    </location>
</feature>
<evidence type="ECO:0000256" key="2">
    <source>
        <dbReference type="ARBA" id="ARBA00022692"/>
    </source>
</evidence>
<dbReference type="GO" id="GO:0005886">
    <property type="term" value="C:plasma membrane"/>
    <property type="evidence" value="ECO:0007669"/>
    <property type="project" value="UniProtKB-SubCell"/>
</dbReference>
<feature type="transmembrane region" description="Helical" evidence="5">
    <location>
        <begin position="225"/>
        <end position="248"/>
    </location>
</feature>
<feature type="transmembrane region" description="Helical" evidence="5">
    <location>
        <begin position="26"/>
        <end position="45"/>
    </location>
</feature>
<keyword evidence="4 5" id="KW-0472">Membrane</keyword>
<feature type="transmembrane region" description="Helical" evidence="5">
    <location>
        <begin position="179"/>
        <end position="200"/>
    </location>
</feature>
<feature type="domain" description="Major facilitator superfamily (MFS) profile" evidence="6">
    <location>
        <begin position="27"/>
        <end position="403"/>
    </location>
</feature>
<comment type="subcellular location">
    <subcellularLocation>
        <location evidence="1">Cell membrane</location>
        <topology evidence="1">Multi-pass membrane protein</topology>
    </subcellularLocation>
</comment>
<sequence>MTTQQADPPHAADHPGFLDAVRGQPVAVWATAFAAVIAFMGIGLVDPILPEIAKQLDAGADQVTLLFAVYMGVQVFAMLITGYSSYRFGPKRTLIAGLAFIVVAAGVSATANGIGELIALRVAWGLGNALFMATALAFIVGSARGGQHGAILLYEAALGLGLAVGPLLGAILGEWTWRAPFAGTAVLMAIGALLCAMKLSKDGPATARPKVGIADPLRALRNRRLLVTGIGSAFYTAGFFTVIAWAPIVLDMRPIFLGLVFVGWGLCVALSGVTLAPRVVEVLGERLGVITAVGVFGVVMAVAAIGTAGDLKPLVMAAIIVSGIPSGVLNTALTGMAMAAGTGPRSVSSAGYNFLRWMGAAVSALLVAHLAEWFGTNAAPYWFAVGYCVIAVAAIAVVGTQSEPEPAADTERRLEEAALVGAEEM</sequence>
<evidence type="ECO:0000256" key="1">
    <source>
        <dbReference type="ARBA" id="ARBA00004651"/>
    </source>
</evidence>
<reference evidence="7 8" key="1">
    <citation type="submission" date="2017-10" db="EMBL/GenBank/DDBJ databases">
        <title>The draft genome sequence of Williamsia sp. BULT 1.1 isolated from the semi-arid grassland soils from South Africa.</title>
        <authorList>
            <person name="Kabwe M.H."/>
            <person name="Govender N."/>
            <person name="Mutseka Lunga P."/>
            <person name="Vikram S."/>
            <person name="Makhalanyane T.P."/>
        </authorList>
    </citation>
    <scope>NUCLEOTIDE SEQUENCE [LARGE SCALE GENOMIC DNA]</scope>
    <source>
        <strain evidence="7 8">BULT 1.1</strain>
    </source>
</reference>
<feature type="transmembrane region" description="Helical" evidence="5">
    <location>
        <begin position="152"/>
        <end position="173"/>
    </location>
</feature>
<dbReference type="InterPro" id="IPR020846">
    <property type="entry name" value="MFS_dom"/>
</dbReference>
<evidence type="ECO:0000259" key="6">
    <source>
        <dbReference type="PROSITE" id="PS50850"/>
    </source>
</evidence>